<gene>
    <name evidence="1" type="ORF">FA13DRAFT_1819470</name>
</gene>
<comment type="caution">
    <text evidence="1">The sequence shown here is derived from an EMBL/GenBank/DDBJ whole genome shotgun (WGS) entry which is preliminary data.</text>
</comment>
<dbReference type="InterPro" id="IPR029058">
    <property type="entry name" value="AB_hydrolase_fold"/>
</dbReference>
<proteinExistence type="predicted"/>
<evidence type="ECO:0000313" key="2">
    <source>
        <dbReference type="Proteomes" id="UP000298030"/>
    </source>
</evidence>
<dbReference type="SUPFAM" id="SSF53474">
    <property type="entry name" value="alpha/beta-Hydrolases"/>
    <property type="match status" value="1"/>
</dbReference>
<reference evidence="1 2" key="1">
    <citation type="journal article" date="2019" name="Nat. Ecol. Evol.">
        <title>Megaphylogeny resolves global patterns of mushroom evolution.</title>
        <authorList>
            <person name="Varga T."/>
            <person name="Krizsan K."/>
            <person name="Foldi C."/>
            <person name="Dima B."/>
            <person name="Sanchez-Garcia M."/>
            <person name="Sanchez-Ramirez S."/>
            <person name="Szollosi G.J."/>
            <person name="Szarkandi J.G."/>
            <person name="Papp V."/>
            <person name="Albert L."/>
            <person name="Andreopoulos W."/>
            <person name="Angelini C."/>
            <person name="Antonin V."/>
            <person name="Barry K.W."/>
            <person name="Bougher N.L."/>
            <person name="Buchanan P."/>
            <person name="Buyck B."/>
            <person name="Bense V."/>
            <person name="Catcheside P."/>
            <person name="Chovatia M."/>
            <person name="Cooper J."/>
            <person name="Damon W."/>
            <person name="Desjardin D."/>
            <person name="Finy P."/>
            <person name="Geml J."/>
            <person name="Haridas S."/>
            <person name="Hughes K."/>
            <person name="Justo A."/>
            <person name="Karasinski D."/>
            <person name="Kautmanova I."/>
            <person name="Kiss B."/>
            <person name="Kocsube S."/>
            <person name="Kotiranta H."/>
            <person name="LaButti K.M."/>
            <person name="Lechner B.E."/>
            <person name="Liimatainen K."/>
            <person name="Lipzen A."/>
            <person name="Lukacs Z."/>
            <person name="Mihaltcheva S."/>
            <person name="Morgado L.N."/>
            <person name="Niskanen T."/>
            <person name="Noordeloos M.E."/>
            <person name="Ohm R.A."/>
            <person name="Ortiz-Santana B."/>
            <person name="Ovrebo C."/>
            <person name="Racz N."/>
            <person name="Riley R."/>
            <person name="Savchenko A."/>
            <person name="Shiryaev A."/>
            <person name="Soop K."/>
            <person name="Spirin V."/>
            <person name="Szebenyi C."/>
            <person name="Tomsovsky M."/>
            <person name="Tulloss R.E."/>
            <person name="Uehling J."/>
            <person name="Grigoriev I.V."/>
            <person name="Vagvolgyi C."/>
            <person name="Papp T."/>
            <person name="Martin F.M."/>
            <person name="Miettinen O."/>
            <person name="Hibbett D.S."/>
            <person name="Nagy L.G."/>
        </authorList>
    </citation>
    <scope>NUCLEOTIDE SEQUENCE [LARGE SCALE GENOMIC DNA]</scope>
    <source>
        <strain evidence="1 2">FP101781</strain>
    </source>
</reference>
<protein>
    <submittedName>
        <fullName evidence="1">Alpha/beta-hydrolase</fullName>
    </submittedName>
</protein>
<name>A0A4Y7SJT3_COPMI</name>
<dbReference type="AlphaFoldDB" id="A0A4Y7SJT3"/>
<organism evidence="1 2">
    <name type="scientific">Coprinellus micaceus</name>
    <name type="common">Glistening ink-cap mushroom</name>
    <name type="synonym">Coprinus micaceus</name>
    <dbReference type="NCBI Taxonomy" id="71717"/>
    <lineage>
        <taxon>Eukaryota</taxon>
        <taxon>Fungi</taxon>
        <taxon>Dikarya</taxon>
        <taxon>Basidiomycota</taxon>
        <taxon>Agaricomycotina</taxon>
        <taxon>Agaricomycetes</taxon>
        <taxon>Agaricomycetidae</taxon>
        <taxon>Agaricales</taxon>
        <taxon>Agaricineae</taxon>
        <taxon>Psathyrellaceae</taxon>
        <taxon>Coprinellus</taxon>
    </lineage>
</organism>
<keyword evidence="1" id="KW-0378">Hydrolase</keyword>
<evidence type="ECO:0000313" key="1">
    <source>
        <dbReference type="EMBL" id="TEB21489.1"/>
    </source>
</evidence>
<dbReference type="Proteomes" id="UP000298030">
    <property type="component" value="Unassembled WGS sequence"/>
</dbReference>
<accession>A0A4Y7SJT3</accession>
<dbReference type="GO" id="GO:0016787">
    <property type="term" value="F:hydrolase activity"/>
    <property type="evidence" value="ECO:0007669"/>
    <property type="project" value="UniProtKB-KW"/>
</dbReference>
<sequence length="240" mass="26524">MSSGSSPLNNVIILLPGWAAKPSDPENTWDSVLEYLDAERTAFFVPHLYHRFGSIDERAESAIDEISEIFYGLEVHLIGHSLGGLVARFIAARNDLPFTVRTITTLGSPHHGIKYLNFLPRMNGDGGLASIIRWMLDSDYGGIFNVTPKSMDEFNAKTPNNPAVQYFSWAGRLRPYQVKYVPVLAFVSLFHPYNDGVVGVESAKWGIHLGTVKCLSHSKIVSAKLIAETIPYLRMAESGG</sequence>
<dbReference type="OrthoDB" id="5592486at2759"/>
<dbReference type="EMBL" id="QPFP01000109">
    <property type="protein sequence ID" value="TEB21489.1"/>
    <property type="molecule type" value="Genomic_DNA"/>
</dbReference>
<dbReference type="Gene3D" id="3.40.50.1820">
    <property type="entry name" value="alpha/beta hydrolase"/>
    <property type="match status" value="1"/>
</dbReference>
<keyword evidence="2" id="KW-1185">Reference proteome</keyword>
<dbReference type="Pfam" id="PF02089">
    <property type="entry name" value="Palm_thioest"/>
    <property type="match status" value="1"/>
</dbReference>